<dbReference type="InterPro" id="IPR011333">
    <property type="entry name" value="SKP1/BTB/POZ_sf"/>
</dbReference>
<name>A0A9N9B9E0_FUNMO</name>
<organism evidence="4 5">
    <name type="scientific">Funneliformis mosseae</name>
    <name type="common">Endomycorrhizal fungus</name>
    <name type="synonym">Glomus mosseae</name>
    <dbReference type="NCBI Taxonomy" id="27381"/>
    <lineage>
        <taxon>Eukaryota</taxon>
        <taxon>Fungi</taxon>
        <taxon>Fungi incertae sedis</taxon>
        <taxon>Mucoromycota</taxon>
        <taxon>Glomeromycotina</taxon>
        <taxon>Glomeromycetes</taxon>
        <taxon>Glomerales</taxon>
        <taxon>Glomeraceae</taxon>
        <taxon>Funneliformis</taxon>
    </lineage>
</organism>
<evidence type="ECO:0000256" key="1">
    <source>
        <dbReference type="ARBA" id="ARBA00022737"/>
    </source>
</evidence>
<comment type="caution">
    <text evidence="4">The sequence shown here is derived from an EMBL/GenBank/DDBJ whole genome shotgun (WGS) entry which is preliminary data.</text>
</comment>
<dbReference type="AlphaFoldDB" id="A0A9N9B9E0"/>
<accession>A0A9N9B9E0</accession>
<dbReference type="SUPFAM" id="SSF48403">
    <property type="entry name" value="Ankyrin repeat"/>
    <property type="match status" value="1"/>
</dbReference>
<dbReference type="Pfam" id="PF00651">
    <property type="entry name" value="BTB"/>
    <property type="match status" value="2"/>
</dbReference>
<dbReference type="PANTHER" id="PTHR46231">
    <property type="entry name" value="ANKYRIN REPEAT AND BTB/POZ DOMAIN-CONTAINING PROTEIN 1"/>
    <property type="match status" value="1"/>
</dbReference>
<gene>
    <name evidence="4" type="ORF">FMOSSE_LOCUS6810</name>
</gene>
<dbReference type="Proteomes" id="UP000789375">
    <property type="component" value="Unassembled WGS sequence"/>
</dbReference>
<evidence type="ECO:0000259" key="3">
    <source>
        <dbReference type="PROSITE" id="PS50097"/>
    </source>
</evidence>
<evidence type="ECO:0000313" key="4">
    <source>
        <dbReference type="EMBL" id="CAG8557967.1"/>
    </source>
</evidence>
<evidence type="ECO:0000313" key="5">
    <source>
        <dbReference type="Proteomes" id="UP000789375"/>
    </source>
</evidence>
<dbReference type="Gene3D" id="3.30.710.10">
    <property type="entry name" value="Potassium Channel Kv1.1, Chain A"/>
    <property type="match status" value="2"/>
</dbReference>
<proteinExistence type="predicted"/>
<dbReference type="InterPro" id="IPR036770">
    <property type="entry name" value="Ankyrin_rpt-contain_sf"/>
</dbReference>
<protein>
    <submittedName>
        <fullName evidence="4">1127_t:CDS:1</fullName>
    </submittedName>
</protein>
<dbReference type="PROSITE" id="PS50097">
    <property type="entry name" value="BTB"/>
    <property type="match status" value="2"/>
</dbReference>
<feature type="domain" description="BTB" evidence="3">
    <location>
        <begin position="292"/>
        <end position="359"/>
    </location>
</feature>
<dbReference type="GO" id="GO:0000151">
    <property type="term" value="C:ubiquitin ligase complex"/>
    <property type="evidence" value="ECO:0007669"/>
    <property type="project" value="TreeGrafter"/>
</dbReference>
<feature type="domain" description="BTB" evidence="3">
    <location>
        <begin position="116"/>
        <end position="196"/>
    </location>
</feature>
<dbReference type="GO" id="GO:0005737">
    <property type="term" value="C:cytoplasm"/>
    <property type="evidence" value="ECO:0007669"/>
    <property type="project" value="TreeGrafter"/>
</dbReference>
<keyword evidence="1" id="KW-0677">Repeat</keyword>
<dbReference type="EMBL" id="CAJVPP010001479">
    <property type="protein sequence ID" value="CAG8557967.1"/>
    <property type="molecule type" value="Genomic_DNA"/>
</dbReference>
<dbReference type="SUPFAM" id="SSF54695">
    <property type="entry name" value="POZ domain"/>
    <property type="match status" value="2"/>
</dbReference>
<keyword evidence="5" id="KW-1185">Reference proteome</keyword>
<dbReference type="PANTHER" id="PTHR46231:SF1">
    <property type="entry name" value="ANKYRIN REPEAT AND BTB_POZ DOMAIN-CONTAINING PROTEIN 1"/>
    <property type="match status" value="1"/>
</dbReference>
<evidence type="ECO:0000256" key="2">
    <source>
        <dbReference type="ARBA" id="ARBA00023043"/>
    </source>
</evidence>
<reference evidence="4" key="1">
    <citation type="submission" date="2021-06" db="EMBL/GenBank/DDBJ databases">
        <authorList>
            <person name="Kallberg Y."/>
            <person name="Tangrot J."/>
            <person name="Rosling A."/>
        </authorList>
    </citation>
    <scope>NUCLEOTIDE SEQUENCE</scope>
    <source>
        <strain evidence="4">87-6 pot B 2015</strain>
    </source>
</reference>
<dbReference type="Gene3D" id="1.25.40.20">
    <property type="entry name" value="Ankyrin repeat-containing domain"/>
    <property type="match status" value="1"/>
</dbReference>
<dbReference type="InterPro" id="IPR044515">
    <property type="entry name" value="ABTB1"/>
</dbReference>
<dbReference type="InterPro" id="IPR000210">
    <property type="entry name" value="BTB/POZ_dom"/>
</dbReference>
<sequence>MKLADEDKIFQDLLNACRNGDLELVESLVRNFGAPINQTDKWQCSPLYLAFVKFLLENGAQCRKDTFEGQRCYYGALTMKIRGLLSSYKYTKADDKYQPYRNFFSYILERPLDTFSDVIFKLNAPYDRSKRYNTLETLEISAHRCILNARSTFFASKFQTIWCTSKVIEIQEIQIHATCFRAMLRYLYTGEIASIPNSLMDNMIQLCKYVWLDNLSERYTNKMKRINQDQDKIEFKKLQNDFVKFFKNVLLVGKQFYTEQDYNNNMKVDGSEIIENRIGHNDTEPKFAESQHDICIRVEDEFFNCHKVFLTERCEYFKAMFNGPFSEKLLRTPRISECSSKVFALILEFIYTDKCDIPESMACEVLIKADMYLLDKLKSIASIILTNLSEPLEDIYVLMRTAIDLNIGRLEQWCCHWFADHLYEVLEDQRFLDLICESAHSIKKRQETDTIPFIDDLRYWLSKKYSVLEDEIDQRSGKVREYDGEEITDWEAEYNLCLRYYYL</sequence>
<keyword evidence="2" id="KW-0040">ANK repeat</keyword>
<dbReference type="SMART" id="SM00225">
    <property type="entry name" value="BTB"/>
    <property type="match status" value="2"/>
</dbReference>